<reference evidence="3" key="1">
    <citation type="submission" date="2017-11" db="EMBL/GenBank/DDBJ databases">
        <authorList>
            <person name="Lima N.C."/>
            <person name="Parody-Merino A.M."/>
            <person name="Battley P.F."/>
            <person name="Fidler A.E."/>
            <person name="Prosdocimi F."/>
        </authorList>
    </citation>
    <scope>NUCLEOTIDE SEQUENCE [LARGE SCALE GENOMIC DNA]</scope>
</reference>
<dbReference type="AlphaFoldDB" id="A0A2I0U2A8"/>
<keyword evidence="3" id="KW-1185">Reference proteome</keyword>
<dbReference type="EMBL" id="KZ506325">
    <property type="protein sequence ID" value="PKU40159.1"/>
    <property type="molecule type" value="Genomic_DNA"/>
</dbReference>
<proteinExistence type="predicted"/>
<protein>
    <submittedName>
        <fullName evidence="2">Rna-directed dna polymerase from mobile element jockey-like</fullName>
    </submittedName>
</protein>
<reference evidence="3" key="2">
    <citation type="submission" date="2017-12" db="EMBL/GenBank/DDBJ databases">
        <title>Genome sequence of the Bar-tailed Godwit (Limosa lapponica baueri).</title>
        <authorList>
            <person name="Lima N.C.B."/>
            <person name="Parody-Merino A.M."/>
            <person name="Battley P.F."/>
            <person name="Fidler A.E."/>
            <person name="Prosdocimi F."/>
        </authorList>
    </citation>
    <scope>NUCLEOTIDE SEQUENCE [LARGE SCALE GENOMIC DNA]</scope>
</reference>
<organism evidence="2 3">
    <name type="scientific">Limosa lapponica baueri</name>
    <dbReference type="NCBI Taxonomy" id="1758121"/>
    <lineage>
        <taxon>Eukaryota</taxon>
        <taxon>Metazoa</taxon>
        <taxon>Chordata</taxon>
        <taxon>Craniata</taxon>
        <taxon>Vertebrata</taxon>
        <taxon>Euteleostomi</taxon>
        <taxon>Archelosauria</taxon>
        <taxon>Archosauria</taxon>
        <taxon>Dinosauria</taxon>
        <taxon>Saurischia</taxon>
        <taxon>Theropoda</taxon>
        <taxon>Coelurosauria</taxon>
        <taxon>Aves</taxon>
        <taxon>Neognathae</taxon>
        <taxon>Neoaves</taxon>
        <taxon>Charadriiformes</taxon>
        <taxon>Scolopacidae</taxon>
        <taxon>Limosa</taxon>
    </lineage>
</organism>
<feature type="region of interest" description="Disordered" evidence="1">
    <location>
        <begin position="130"/>
        <end position="149"/>
    </location>
</feature>
<keyword evidence="2" id="KW-0548">Nucleotidyltransferase</keyword>
<sequence>MGRDANDNKKCFLKYISSKRKTRENVDPLLNEVGALVMEDAEKVELLNAFFPSVFTAIQILEVRERLWRKEDFPLVKDDWVRDHLGKLNTHRSMGPDGMQPQVLRELADVIVKPLSITFERSWRTGEVPEDWRHSSLQKEQEGGLGKLQASQPHHNTWIGSVLGLVLFNVLINDEDWGTECTLSKFADDTKLGGMAGTPEGCAATQQDLDRLESWAERNLTKFNKDKCRVLHLGRNNPIHRYRLGVDLLESSSAERDLGVLVDKLAMSQQYALVARRMH</sequence>
<dbReference type="Proteomes" id="UP000233556">
    <property type="component" value="Unassembled WGS sequence"/>
</dbReference>
<name>A0A2I0U2A8_LIMLA</name>
<accession>A0A2I0U2A8</accession>
<evidence type="ECO:0000256" key="1">
    <source>
        <dbReference type="SAM" id="MobiDB-lite"/>
    </source>
</evidence>
<evidence type="ECO:0000313" key="2">
    <source>
        <dbReference type="EMBL" id="PKU40159.1"/>
    </source>
</evidence>
<dbReference type="PANTHER" id="PTHR33332">
    <property type="entry name" value="REVERSE TRANSCRIPTASE DOMAIN-CONTAINING PROTEIN"/>
    <property type="match status" value="1"/>
</dbReference>
<dbReference type="GO" id="GO:0003964">
    <property type="term" value="F:RNA-directed DNA polymerase activity"/>
    <property type="evidence" value="ECO:0007669"/>
    <property type="project" value="UniProtKB-KW"/>
</dbReference>
<gene>
    <name evidence="2" type="ORF">llap_9530</name>
</gene>
<dbReference type="OrthoDB" id="416454at2759"/>
<keyword evidence="2" id="KW-0695">RNA-directed DNA polymerase</keyword>
<feature type="compositionally biased region" description="Basic and acidic residues" evidence="1">
    <location>
        <begin position="130"/>
        <end position="142"/>
    </location>
</feature>
<keyword evidence="2" id="KW-0808">Transferase</keyword>
<evidence type="ECO:0000313" key="3">
    <source>
        <dbReference type="Proteomes" id="UP000233556"/>
    </source>
</evidence>